<dbReference type="EMBL" id="VSSQ01004019">
    <property type="protein sequence ID" value="MPM23389.1"/>
    <property type="molecule type" value="Genomic_DNA"/>
</dbReference>
<feature type="compositionally biased region" description="Gly residues" evidence="1">
    <location>
        <begin position="159"/>
        <end position="168"/>
    </location>
</feature>
<name>A0A644Y4Z9_9ZZZZ</name>
<organism evidence="2">
    <name type="scientific">bioreactor metagenome</name>
    <dbReference type="NCBI Taxonomy" id="1076179"/>
    <lineage>
        <taxon>unclassified sequences</taxon>
        <taxon>metagenomes</taxon>
        <taxon>ecological metagenomes</taxon>
    </lineage>
</organism>
<protein>
    <submittedName>
        <fullName evidence="2">Uncharacterized protein</fullName>
    </submittedName>
</protein>
<dbReference type="AlphaFoldDB" id="A0A644Y4Z9"/>
<sequence length="604" mass="67281">MVAVHGLARGLKRGKTRVHHPAAQLFDQIAFFAGEDIGVPARVAEQPEEDFLGQRLDVDRIVQSNREGIVAAVDRQLDAVVVEQVVEFAFAPVGRTARKHFGQQRADAVVGFAFPDRTGGQQQYVIVQRQRAAGHNRRFRAGSKPGGALDRIGQRRRGGSGAADGGFGRRQHRPRKRFRLQVFRRGLIDFVQSQCLQPRQIMAGMIGRAVVEHPVIDHRDGFARRFQRPVEMRALLEFFAFELGLGHAILAHILENPADARFQRGQFGRLAGGIDAEDSGEGAGVTRGAHGDGQLFLLPQLSHQPRAAVLADDSGQYVERRNIAVRGRRRLDAERDPGHRIGEFGPQNAFELLLRLRHHHRLGQIAAGKIRQAFIEQRCCRVGIDRACDQPVHPHAAIALAIVIGHYRAADVGDLVGEADDRKTGRMDGENLLPEVLDQNLFGTVENHFGFACDHRFFGDEFFFRKRRFGKHRAQDVDAVDQFLGREFDIIGGVVEGGVGVALAAEFVHPVGGAVARIARTTLEQHMFEKVRYAAAGIFAFMDAAGADDRLDQGQRQRFVVQYIKHGTARQRTDGYRQQRRKINQFSEPSIHLTAPPRRAVRSD</sequence>
<evidence type="ECO:0000313" key="2">
    <source>
        <dbReference type="EMBL" id="MPM23389.1"/>
    </source>
</evidence>
<proteinExistence type="predicted"/>
<evidence type="ECO:0000256" key="1">
    <source>
        <dbReference type="SAM" id="MobiDB-lite"/>
    </source>
</evidence>
<gene>
    <name evidence="2" type="ORF">SDC9_69861</name>
</gene>
<reference evidence="2" key="1">
    <citation type="submission" date="2019-08" db="EMBL/GenBank/DDBJ databases">
        <authorList>
            <person name="Kucharzyk K."/>
            <person name="Murdoch R.W."/>
            <person name="Higgins S."/>
            <person name="Loffler F."/>
        </authorList>
    </citation>
    <scope>NUCLEOTIDE SEQUENCE</scope>
</reference>
<comment type="caution">
    <text evidence="2">The sequence shown here is derived from an EMBL/GenBank/DDBJ whole genome shotgun (WGS) entry which is preliminary data.</text>
</comment>
<accession>A0A644Y4Z9</accession>
<feature type="region of interest" description="Disordered" evidence="1">
    <location>
        <begin position="137"/>
        <end position="171"/>
    </location>
</feature>